<evidence type="ECO:0000256" key="4">
    <source>
        <dbReference type="ARBA" id="ARBA00023004"/>
    </source>
</evidence>
<comment type="cofactor">
    <cofactor evidence="5">
        <name>heme</name>
        <dbReference type="ChEBI" id="CHEBI:30413"/>
    </cofactor>
</comment>
<dbReference type="EnsemblPlants" id="OPUNC02G00460.1">
    <property type="protein sequence ID" value="OPUNC02G00460.1"/>
    <property type="gene ID" value="OPUNC02G00460"/>
</dbReference>
<dbReference type="Gene3D" id="1.10.630.10">
    <property type="entry name" value="Cytochrome P450"/>
    <property type="match status" value="1"/>
</dbReference>
<dbReference type="InterPro" id="IPR001128">
    <property type="entry name" value="Cyt_P450"/>
</dbReference>
<keyword evidence="7" id="KW-0472">Membrane</keyword>
<keyword evidence="6" id="KW-0503">Monooxygenase</keyword>
<dbReference type="PROSITE" id="PS00086">
    <property type="entry name" value="CYTOCHROME_P450"/>
    <property type="match status" value="1"/>
</dbReference>
<feature type="binding site" description="axial binding residue" evidence="5">
    <location>
        <position position="435"/>
    </location>
    <ligand>
        <name>heme</name>
        <dbReference type="ChEBI" id="CHEBI:30413"/>
    </ligand>
    <ligandPart>
        <name>Fe</name>
        <dbReference type="ChEBI" id="CHEBI:18248"/>
    </ligandPart>
</feature>
<sequence length="490" mass="55477">MHDQSIILISLHRPACFNQGLVAMDLTLTISSVAAACLSIAVLFVTSKMIQRRRRLSKEEASVLPPVVSLVSLTAYLPTLIAKGLPAVIHDLHARLGSVFTVSLLGLKKVTLLVGPEVTAHFFQASESEIRQSNIYKITVPVFGRGVLYDVDLATRSRQISFCTDSIKPINLRGHVDSMVQEVEDYFAEWGQHGVVDIKYEMGKLILLIANRCLLGKQFRESMLEQHRRRDKARAMLGEMIHEAVRSRRNSGVAEDDVLQKFLDSKYINGRCMTENEIAGLLICMMFAAQHTSSSTSTWTGACLLSHGHRSYLEAAIEEQKRIIQQHGERINWGILLEMTTLTHCIKEALRLHPPANLLIRHASKKFSVQTRQGHRYEIPKGHTLATCTTVSNRLPYIYKDPDVFDPSRFAPGREEDKVGGKFSYTPFSAGRHVCLGEDFAYTQIKVIWSHLLRNFDLELISPFPEEEWEKFIPGPKGKVMVRYKRRRLL</sequence>
<comment type="similarity">
    <text evidence="1 6">Belongs to the cytochrome P450 family.</text>
</comment>
<reference evidence="8" key="1">
    <citation type="submission" date="2015-04" db="UniProtKB">
        <authorList>
            <consortium name="EnsemblPlants"/>
        </authorList>
    </citation>
    <scope>IDENTIFICATION</scope>
</reference>
<dbReference type="AlphaFoldDB" id="A0A0E0JUL0"/>
<proteinExistence type="inferred from homology"/>
<evidence type="ECO:0000256" key="2">
    <source>
        <dbReference type="ARBA" id="ARBA00022617"/>
    </source>
</evidence>
<evidence type="ECO:0000256" key="7">
    <source>
        <dbReference type="SAM" id="Phobius"/>
    </source>
</evidence>
<protein>
    <recommendedName>
        <fullName evidence="10">Cytochrome P450</fullName>
    </recommendedName>
</protein>
<dbReference type="Pfam" id="PF00067">
    <property type="entry name" value="p450"/>
    <property type="match status" value="1"/>
</dbReference>
<evidence type="ECO:0000313" key="8">
    <source>
        <dbReference type="EnsemblPlants" id="OPUNC02G00460.1"/>
    </source>
</evidence>
<evidence type="ECO:0000256" key="5">
    <source>
        <dbReference type="PIRSR" id="PIRSR602403-1"/>
    </source>
</evidence>
<feature type="transmembrane region" description="Helical" evidence="7">
    <location>
        <begin position="20"/>
        <end position="45"/>
    </location>
</feature>
<dbReference type="GO" id="GO:0005506">
    <property type="term" value="F:iron ion binding"/>
    <property type="evidence" value="ECO:0007669"/>
    <property type="project" value="InterPro"/>
</dbReference>
<organism evidence="8">
    <name type="scientific">Oryza punctata</name>
    <name type="common">Red rice</name>
    <dbReference type="NCBI Taxonomy" id="4537"/>
    <lineage>
        <taxon>Eukaryota</taxon>
        <taxon>Viridiplantae</taxon>
        <taxon>Streptophyta</taxon>
        <taxon>Embryophyta</taxon>
        <taxon>Tracheophyta</taxon>
        <taxon>Spermatophyta</taxon>
        <taxon>Magnoliopsida</taxon>
        <taxon>Liliopsida</taxon>
        <taxon>Poales</taxon>
        <taxon>Poaceae</taxon>
        <taxon>BOP clade</taxon>
        <taxon>Oryzoideae</taxon>
        <taxon>Oryzeae</taxon>
        <taxon>Oryzinae</taxon>
        <taxon>Oryza</taxon>
    </lineage>
</organism>
<keyword evidence="7" id="KW-1133">Transmembrane helix</keyword>
<evidence type="ECO:0008006" key="10">
    <source>
        <dbReference type="Google" id="ProtNLM"/>
    </source>
</evidence>
<reference evidence="8" key="2">
    <citation type="submission" date="2018-05" db="EMBL/GenBank/DDBJ databases">
        <title>OpunRS2 (Oryza punctata Reference Sequence Version 2).</title>
        <authorList>
            <person name="Zhang J."/>
            <person name="Kudrna D."/>
            <person name="Lee S."/>
            <person name="Talag J."/>
            <person name="Welchert J."/>
            <person name="Wing R.A."/>
        </authorList>
    </citation>
    <scope>NUCLEOTIDE SEQUENCE [LARGE SCALE GENOMIC DNA]</scope>
</reference>
<keyword evidence="9" id="KW-1185">Reference proteome</keyword>
<evidence type="ECO:0000256" key="1">
    <source>
        <dbReference type="ARBA" id="ARBA00010617"/>
    </source>
</evidence>
<dbReference type="InterPro" id="IPR017972">
    <property type="entry name" value="Cyt_P450_CS"/>
</dbReference>
<evidence type="ECO:0000256" key="6">
    <source>
        <dbReference type="RuleBase" id="RU000461"/>
    </source>
</evidence>
<dbReference type="GO" id="GO:0016705">
    <property type="term" value="F:oxidoreductase activity, acting on paired donors, with incorporation or reduction of molecular oxygen"/>
    <property type="evidence" value="ECO:0007669"/>
    <property type="project" value="InterPro"/>
</dbReference>
<dbReference type="PANTHER" id="PTHR24304:SF2">
    <property type="entry name" value="24-HYDROXYCHOLESTEROL 7-ALPHA-HYDROXYLASE"/>
    <property type="match status" value="1"/>
</dbReference>
<keyword evidence="2 5" id="KW-0349">Heme</keyword>
<keyword evidence="6" id="KW-0560">Oxidoreductase</keyword>
<dbReference type="Gramene" id="OPUNC02G00460.1">
    <property type="protein sequence ID" value="OPUNC02G00460.1"/>
    <property type="gene ID" value="OPUNC02G00460"/>
</dbReference>
<dbReference type="CDD" id="cd11042">
    <property type="entry name" value="CYP51-like"/>
    <property type="match status" value="1"/>
</dbReference>
<dbReference type="GO" id="GO:0004497">
    <property type="term" value="F:monooxygenase activity"/>
    <property type="evidence" value="ECO:0007669"/>
    <property type="project" value="UniProtKB-KW"/>
</dbReference>
<evidence type="ECO:0000313" key="9">
    <source>
        <dbReference type="Proteomes" id="UP000026962"/>
    </source>
</evidence>
<dbReference type="SUPFAM" id="SSF48264">
    <property type="entry name" value="Cytochrome P450"/>
    <property type="match status" value="1"/>
</dbReference>
<evidence type="ECO:0000256" key="3">
    <source>
        <dbReference type="ARBA" id="ARBA00022723"/>
    </source>
</evidence>
<dbReference type="PANTHER" id="PTHR24304">
    <property type="entry name" value="CYTOCHROME P450 FAMILY 7"/>
    <property type="match status" value="1"/>
</dbReference>
<keyword evidence="7" id="KW-0812">Transmembrane</keyword>
<name>A0A0E0JUL0_ORYPU</name>
<dbReference type="InterPro" id="IPR002403">
    <property type="entry name" value="Cyt_P450_E_grp-IV"/>
</dbReference>
<keyword evidence="4 5" id="KW-0408">Iron</keyword>
<dbReference type="InterPro" id="IPR036396">
    <property type="entry name" value="Cyt_P450_sf"/>
</dbReference>
<dbReference type="GO" id="GO:0020037">
    <property type="term" value="F:heme binding"/>
    <property type="evidence" value="ECO:0007669"/>
    <property type="project" value="InterPro"/>
</dbReference>
<dbReference type="PRINTS" id="PR00385">
    <property type="entry name" value="P450"/>
</dbReference>
<dbReference type="PRINTS" id="PR00465">
    <property type="entry name" value="EP450IV"/>
</dbReference>
<dbReference type="Proteomes" id="UP000026962">
    <property type="component" value="Chromosome 2"/>
</dbReference>
<dbReference type="InterPro" id="IPR050529">
    <property type="entry name" value="CYP450_sterol_14alpha_dmase"/>
</dbReference>
<accession>A0A0E0JUL0</accession>
<keyword evidence="3 5" id="KW-0479">Metal-binding</keyword>